<dbReference type="InterPro" id="IPR036162">
    <property type="entry name" value="Resolvase-like_N_sf"/>
</dbReference>
<dbReference type="EMBL" id="AM947676">
    <property type="protein sequence ID" value="CAQ30320.1"/>
    <property type="molecule type" value="Genomic_DNA"/>
</dbReference>
<dbReference type="RefSeq" id="WP_012532599.1">
    <property type="nucleotide sequence ID" value="NC_011150.1"/>
</dbReference>
<dbReference type="InterPro" id="IPR006119">
    <property type="entry name" value="Resolv_N"/>
</dbReference>
<dbReference type="GO" id="GO:0000150">
    <property type="term" value="F:DNA strand exchange activity"/>
    <property type="evidence" value="ECO:0007669"/>
    <property type="project" value="InterPro"/>
</dbReference>
<dbReference type="Gene3D" id="3.40.50.1390">
    <property type="entry name" value="Resolvase, N-terminal catalytic domain"/>
    <property type="match status" value="1"/>
</dbReference>
<dbReference type="AlphaFoldDB" id="B4F348"/>
<gene>
    <name evidence="2" type="ORF">pVAPB_0400</name>
</gene>
<dbReference type="SUPFAM" id="SSF53041">
    <property type="entry name" value="Resolvase-like"/>
    <property type="match status" value="1"/>
</dbReference>
<dbReference type="Pfam" id="PF00239">
    <property type="entry name" value="Resolvase"/>
    <property type="match status" value="1"/>
</dbReference>
<name>B4F348_RHOHA</name>
<dbReference type="PROSITE" id="PS51736">
    <property type="entry name" value="RECOMBINASES_3"/>
    <property type="match status" value="1"/>
</dbReference>
<accession>B4F348</accession>
<proteinExistence type="predicted"/>
<feature type="domain" description="Resolvase/invertase-type recombinase catalytic" evidence="1">
    <location>
        <begin position="1"/>
        <end position="137"/>
    </location>
</feature>
<geneLocation type="plasmid" evidence="2">
    <name>pVAPB1593</name>
</geneLocation>
<evidence type="ECO:0000313" key="2">
    <source>
        <dbReference type="EMBL" id="CAQ30320.1"/>
    </source>
</evidence>
<reference evidence="2" key="1">
    <citation type="journal article" date="2008" name="J. Bacteriol.">
        <title>Evolution of the Rhodococcus equi vap pathogenicity island seen through comparison of host-associated vapA and vapB virulence plasmids.</title>
        <authorList>
            <person name="Letek M."/>
            <person name="Ocampo-Sosa A.A."/>
            <person name="Sanders M."/>
            <person name="Fogarty U."/>
            <person name="Buckley T."/>
            <person name="Leadon D.P."/>
            <person name="Gonzalez P."/>
            <person name="Scortti M."/>
            <person name="Meijer W.G."/>
            <person name="Parkhill J."/>
            <person name="Bentley S."/>
            <person name="Vazquez-Boland J.A."/>
        </authorList>
    </citation>
    <scope>NUCLEOTIDE SEQUENCE [LARGE SCALE GENOMIC DNA]</scope>
    <source>
        <strain evidence="2">PAM1593</strain>
        <plasmid evidence="2">pVAPB1593</plasmid>
    </source>
</reference>
<keyword evidence="2" id="KW-0614">Plasmid</keyword>
<dbReference type="SMART" id="SM00857">
    <property type="entry name" value="Resolvase"/>
    <property type="match status" value="1"/>
</dbReference>
<sequence>MMIGYARAEEGHDEDQQRSSLVALGVQPDHIHIDRGLRGTRNDLPARTAMLARLTAGDVIAVTGLERLARSAAELGEVAGVIEQRGASLRVGSTVYDPDTETGRTAFAMLTQTFPDFQAGIFQLRLSGPRAKAKAAGRYPGGKAKLTPEQSRAMFEQYQSGEKTVADLQKEHGLSKSGVYVYLRQERDARNNTA</sequence>
<organism evidence="2">
    <name type="scientific">Rhodococcus hoagii</name>
    <name type="common">Corynebacterium equii</name>
    <dbReference type="NCBI Taxonomy" id="43767"/>
    <lineage>
        <taxon>Bacteria</taxon>
        <taxon>Bacillati</taxon>
        <taxon>Actinomycetota</taxon>
        <taxon>Actinomycetes</taxon>
        <taxon>Mycobacteriales</taxon>
        <taxon>Nocardiaceae</taxon>
        <taxon>Prescottella</taxon>
    </lineage>
</organism>
<evidence type="ECO:0000259" key="1">
    <source>
        <dbReference type="PROSITE" id="PS51736"/>
    </source>
</evidence>
<protein>
    <submittedName>
        <fullName evidence="2">Transposon resolvase like protein ResA</fullName>
    </submittedName>
</protein>
<dbReference type="GO" id="GO:0003677">
    <property type="term" value="F:DNA binding"/>
    <property type="evidence" value="ECO:0007669"/>
    <property type="project" value="InterPro"/>
</dbReference>